<dbReference type="SMART" id="SM00248">
    <property type="entry name" value="ANK"/>
    <property type="match status" value="2"/>
</dbReference>
<dbReference type="SUPFAM" id="SSF48403">
    <property type="entry name" value="Ankyrin repeat"/>
    <property type="match status" value="1"/>
</dbReference>
<protein>
    <submittedName>
        <fullName evidence="4">11765_t:CDS:1</fullName>
    </submittedName>
</protein>
<dbReference type="InterPro" id="IPR002110">
    <property type="entry name" value="Ankyrin_rpt"/>
</dbReference>
<dbReference type="InterPro" id="IPR036770">
    <property type="entry name" value="Ankyrin_rpt-contain_sf"/>
</dbReference>
<feature type="domain" description="Dilute" evidence="3">
    <location>
        <begin position="412"/>
        <end position="712"/>
    </location>
</feature>
<accession>A0A9W4SHN8</accession>
<dbReference type="GO" id="GO:0051020">
    <property type="term" value="F:GTPase binding"/>
    <property type="evidence" value="ECO:0007669"/>
    <property type="project" value="TreeGrafter"/>
</dbReference>
<reference evidence="4" key="1">
    <citation type="submission" date="2022-08" db="EMBL/GenBank/DDBJ databases">
        <authorList>
            <person name="Kallberg Y."/>
            <person name="Tangrot J."/>
            <person name="Rosling A."/>
        </authorList>
    </citation>
    <scope>NUCLEOTIDE SEQUENCE</scope>
    <source>
        <strain evidence="4">Wild A</strain>
    </source>
</reference>
<comment type="caution">
    <text evidence="4">The sequence shown here is derived from an EMBL/GenBank/DDBJ whole genome shotgun (WGS) entry which is preliminary data.</text>
</comment>
<dbReference type="PRINTS" id="PR01415">
    <property type="entry name" value="ANKYRIN"/>
</dbReference>
<dbReference type="SMART" id="SM01132">
    <property type="entry name" value="DIL"/>
    <property type="match status" value="1"/>
</dbReference>
<feature type="region of interest" description="Disordered" evidence="2">
    <location>
        <begin position="1"/>
        <end position="24"/>
    </location>
</feature>
<dbReference type="PROSITE" id="PS51126">
    <property type="entry name" value="DILUTE"/>
    <property type="match status" value="1"/>
</dbReference>
<dbReference type="CDD" id="cd15473">
    <property type="entry name" value="Myo5p-like_CBD_DIL_ANK"/>
    <property type="match status" value="1"/>
</dbReference>
<dbReference type="PANTHER" id="PTHR16027:SF6">
    <property type="entry name" value="DILUTE DOMAIN-CONTAINING PROTEIN"/>
    <property type="match status" value="1"/>
</dbReference>
<gene>
    <name evidence="4" type="ORF">FWILDA_LOCUS4274</name>
</gene>
<dbReference type="PROSITE" id="PS50297">
    <property type="entry name" value="ANK_REP_REGION"/>
    <property type="match status" value="2"/>
</dbReference>
<dbReference type="Pfam" id="PF12796">
    <property type="entry name" value="Ank_2"/>
    <property type="match status" value="1"/>
</dbReference>
<dbReference type="InterPro" id="IPR002710">
    <property type="entry name" value="Dilute_dom"/>
</dbReference>
<feature type="region of interest" description="Disordered" evidence="2">
    <location>
        <begin position="546"/>
        <end position="565"/>
    </location>
</feature>
<dbReference type="OrthoDB" id="426293at2759"/>
<dbReference type="EMBL" id="CAMKVN010000628">
    <property type="protein sequence ID" value="CAI2169822.1"/>
    <property type="molecule type" value="Genomic_DNA"/>
</dbReference>
<evidence type="ECO:0000313" key="4">
    <source>
        <dbReference type="EMBL" id="CAI2169822.1"/>
    </source>
</evidence>
<evidence type="ECO:0000259" key="3">
    <source>
        <dbReference type="PROSITE" id="PS51126"/>
    </source>
</evidence>
<organism evidence="4 5">
    <name type="scientific">Funneliformis geosporum</name>
    <dbReference type="NCBI Taxonomy" id="1117311"/>
    <lineage>
        <taxon>Eukaryota</taxon>
        <taxon>Fungi</taxon>
        <taxon>Fungi incertae sedis</taxon>
        <taxon>Mucoromycota</taxon>
        <taxon>Glomeromycotina</taxon>
        <taxon>Glomeromycetes</taxon>
        <taxon>Glomerales</taxon>
        <taxon>Glomeraceae</taxon>
        <taxon>Funneliformis</taxon>
    </lineage>
</organism>
<evidence type="ECO:0000256" key="2">
    <source>
        <dbReference type="SAM" id="MobiDB-lite"/>
    </source>
</evidence>
<feature type="repeat" description="ANK" evidence="1">
    <location>
        <begin position="219"/>
        <end position="251"/>
    </location>
</feature>
<keyword evidence="5" id="KW-1185">Reference proteome</keyword>
<dbReference type="AlphaFoldDB" id="A0A9W4SHN8"/>
<proteinExistence type="predicted"/>
<evidence type="ECO:0000256" key="1">
    <source>
        <dbReference type="PROSITE-ProRule" id="PRU00023"/>
    </source>
</evidence>
<feature type="repeat" description="ANK" evidence="1">
    <location>
        <begin position="186"/>
        <end position="218"/>
    </location>
</feature>
<dbReference type="PROSITE" id="PS50088">
    <property type="entry name" value="ANK_REPEAT"/>
    <property type="match status" value="2"/>
</dbReference>
<dbReference type="InterPro" id="IPR052072">
    <property type="entry name" value="Vascular_dev_regulator"/>
</dbReference>
<name>A0A9W4SHN8_9GLOM</name>
<dbReference type="PANTHER" id="PTHR16027">
    <property type="entry name" value="DILUTE DOMAIN-CONTAINING PROTEIN YPR089W"/>
    <property type="match status" value="1"/>
</dbReference>
<dbReference type="Pfam" id="PF01843">
    <property type="entry name" value="DIL"/>
    <property type="match status" value="1"/>
</dbReference>
<dbReference type="InterPro" id="IPR037986">
    <property type="entry name" value="Myo5p-like_CBD_DIL"/>
</dbReference>
<dbReference type="Proteomes" id="UP001153678">
    <property type="component" value="Unassembled WGS sequence"/>
</dbReference>
<keyword evidence="1" id="KW-0040">ANK repeat</keyword>
<dbReference type="Gene3D" id="1.25.40.20">
    <property type="entry name" value="Ankyrin repeat-containing domain"/>
    <property type="match status" value="1"/>
</dbReference>
<sequence length="853" mass="97542">MTEVHFGEPHTLQLTHDRPSNTGPIIRESGFQEIDVKMMNGKIEVETKALIDKKLSQITDSNQNKNEAGLLDGWVNDTNDQEDYLKSIKFNKSISQTDDSIDDIEFVKKESDDDQDEVSLTIDSLMFDPLGDENIIASDASLSEEEKRESITRIFTRASSNGNLEKVSKMLENVRKYIDIDAQDEEGTTPLIYAACFGHESVAFTLLEAGAQVDAKDSNGWTPLIWAANNSRDAVVKLLLDHGADATAKTANRRTVFDFMTPEQNPKIVEIFNHNPQRDSWSSAGSIGRWSWCDPSDNKLVEQMAESEMKKRMLMESAYNLDVDMASLGLDELETQDDEEDPLSEFLWHMCLPDQMFVFSQEDIPHILKTVILDMQPIRSKVQKPVPANIIFLSARFAHYFSSSELLEKLLSSVIDAIERSIKTRPEDMTLLSFWISNCTLLLYYLKKDTGLAIATIEYQLRISELLHEIYVLLIKDAQRRIDKILEAAVLEFDTIPGLDDVRFEGEWRVFKHFVRRSKSPVNYNPVLIPTSTSTSLKRSSSASSILSFRAPQSPRQRSAPSPRNVTSLLSSTLFVLQTYEIHPMIIEQVMNQLFYFISCELFNKILSKKKYLCRSKAMQIRLNISAIEDWVHTNNMSLSLITHFQPLIQLLQLLMCWSQMTDFLILVQTTKELNLINPAQLKRVSKNYRYEVNEPRITEECQQYILQLEEDTERRKKRYSTESIRSDRSDASSIIYLTVSPTLPPCGTGPGWEDDEDLMEMKDSELFLPFAIPTSTEMLANYGGQEKESEFIPLVPDDWMEKLDVGMRHGPSTFVEELTSQWEQWEAEYNEDDDEDDFTMGSNLQIGGLSSI</sequence>
<evidence type="ECO:0000313" key="5">
    <source>
        <dbReference type="Proteomes" id="UP001153678"/>
    </source>
</evidence>